<accession>A0A4Y2JTT4</accession>
<dbReference type="EMBL" id="BGPR01003874">
    <property type="protein sequence ID" value="GBM93440.1"/>
    <property type="molecule type" value="Genomic_DNA"/>
</dbReference>
<organism evidence="1 2">
    <name type="scientific">Araneus ventricosus</name>
    <name type="common">Orbweaver spider</name>
    <name type="synonym">Epeira ventricosa</name>
    <dbReference type="NCBI Taxonomy" id="182803"/>
    <lineage>
        <taxon>Eukaryota</taxon>
        <taxon>Metazoa</taxon>
        <taxon>Ecdysozoa</taxon>
        <taxon>Arthropoda</taxon>
        <taxon>Chelicerata</taxon>
        <taxon>Arachnida</taxon>
        <taxon>Araneae</taxon>
        <taxon>Araneomorphae</taxon>
        <taxon>Entelegynae</taxon>
        <taxon>Araneoidea</taxon>
        <taxon>Araneidae</taxon>
        <taxon>Araneus</taxon>
    </lineage>
</organism>
<name>A0A4Y2JTT4_ARAVE</name>
<protein>
    <submittedName>
        <fullName evidence="1">Uncharacterized protein</fullName>
    </submittedName>
</protein>
<keyword evidence="2" id="KW-1185">Reference proteome</keyword>
<evidence type="ECO:0000313" key="1">
    <source>
        <dbReference type="EMBL" id="GBM93440.1"/>
    </source>
</evidence>
<sequence length="112" mass="12598">MARMTLVKTWRPFWRLGDKFGDLGDKPFSKMQSLPVFLLGGKGSGVMKILCMTSRPNGKYIRPLLDHGGVVRLERERLLSSYPLCRAFSKLLDADGRVLIHCEKDFGVLSAV</sequence>
<dbReference type="AlphaFoldDB" id="A0A4Y2JTT4"/>
<reference evidence="1 2" key="1">
    <citation type="journal article" date="2019" name="Sci. Rep.">
        <title>Orb-weaving spider Araneus ventricosus genome elucidates the spidroin gene catalogue.</title>
        <authorList>
            <person name="Kono N."/>
            <person name="Nakamura H."/>
            <person name="Ohtoshi R."/>
            <person name="Moran D.A.P."/>
            <person name="Shinohara A."/>
            <person name="Yoshida Y."/>
            <person name="Fujiwara M."/>
            <person name="Mori M."/>
            <person name="Tomita M."/>
            <person name="Arakawa K."/>
        </authorList>
    </citation>
    <scope>NUCLEOTIDE SEQUENCE [LARGE SCALE GENOMIC DNA]</scope>
</reference>
<dbReference type="Proteomes" id="UP000499080">
    <property type="component" value="Unassembled WGS sequence"/>
</dbReference>
<evidence type="ECO:0000313" key="2">
    <source>
        <dbReference type="Proteomes" id="UP000499080"/>
    </source>
</evidence>
<proteinExistence type="predicted"/>
<gene>
    <name evidence="1" type="ORF">AVEN_218622_1</name>
</gene>
<comment type="caution">
    <text evidence="1">The sequence shown here is derived from an EMBL/GenBank/DDBJ whole genome shotgun (WGS) entry which is preliminary data.</text>
</comment>